<protein>
    <submittedName>
        <fullName evidence="1">Uncharacterized protein</fullName>
    </submittedName>
</protein>
<gene>
    <name evidence="1" type="ORF">BDN71DRAFT_1437279</name>
</gene>
<evidence type="ECO:0000313" key="1">
    <source>
        <dbReference type="EMBL" id="KAF9486859.1"/>
    </source>
</evidence>
<reference evidence="1" key="1">
    <citation type="submission" date="2020-11" db="EMBL/GenBank/DDBJ databases">
        <authorList>
            <consortium name="DOE Joint Genome Institute"/>
            <person name="Ahrendt S."/>
            <person name="Riley R."/>
            <person name="Andreopoulos W."/>
            <person name="Labutti K."/>
            <person name="Pangilinan J."/>
            <person name="Ruiz-Duenas F.J."/>
            <person name="Barrasa J.M."/>
            <person name="Sanchez-Garcia M."/>
            <person name="Camarero S."/>
            <person name="Miyauchi S."/>
            <person name="Serrano A."/>
            <person name="Linde D."/>
            <person name="Babiker R."/>
            <person name="Drula E."/>
            <person name="Ayuso-Fernandez I."/>
            <person name="Pacheco R."/>
            <person name="Padilla G."/>
            <person name="Ferreira P."/>
            <person name="Barriuso J."/>
            <person name="Kellner H."/>
            <person name="Castanera R."/>
            <person name="Alfaro M."/>
            <person name="Ramirez L."/>
            <person name="Pisabarro A.G."/>
            <person name="Kuo A."/>
            <person name="Tritt A."/>
            <person name="Lipzen A."/>
            <person name="He G."/>
            <person name="Yan M."/>
            <person name="Ng V."/>
            <person name="Cullen D."/>
            <person name="Martin F."/>
            <person name="Rosso M.-N."/>
            <person name="Henrissat B."/>
            <person name="Hibbett D."/>
            <person name="Martinez A.T."/>
            <person name="Grigoriev I.V."/>
        </authorList>
    </citation>
    <scope>NUCLEOTIDE SEQUENCE</scope>
    <source>
        <strain evidence="1">ATCC 90797</strain>
    </source>
</reference>
<comment type="caution">
    <text evidence="1">The sequence shown here is derived from an EMBL/GenBank/DDBJ whole genome shotgun (WGS) entry which is preliminary data.</text>
</comment>
<accession>A0A9P5ZFN8</accession>
<dbReference type="EMBL" id="MU154881">
    <property type="protein sequence ID" value="KAF9486859.1"/>
    <property type="molecule type" value="Genomic_DNA"/>
</dbReference>
<sequence length="321" mass="36153">MLWIALHGYREVEENQEYNGPSSLHLKNPETDRTVILHSSVDSYALTPILGTGVSAYMTFMTESAFYSLYTDVHERGLVLVDERHPGQEYGGHGLSVCLNGNGMGEDCEMNLDDAKTIDVIIIVLVIEYLTVNSFTCFDDHRDGGLLRNIFIQAMASTASIHSSHVAATKEFLDNFQAIHILAHAHFRRDFYRGEEIAPEVWGYATPLFKPTTLLFIGKVLDKDSGTNYGIFPSPDEDIHNLDELPPGRLVLGNPGLGNTVLDTFYVKQMEHLREMMELEAANMGLTIVGVNFMEDKWLPDIHRSKMESCQSRALYRIEFT</sequence>
<dbReference type="Proteomes" id="UP000807025">
    <property type="component" value="Unassembled WGS sequence"/>
</dbReference>
<dbReference type="AlphaFoldDB" id="A0A9P5ZFN8"/>
<keyword evidence="2" id="KW-1185">Reference proteome</keyword>
<name>A0A9P5ZFN8_PLEER</name>
<organism evidence="1 2">
    <name type="scientific">Pleurotus eryngii</name>
    <name type="common">Boletus of the steppes</name>
    <dbReference type="NCBI Taxonomy" id="5323"/>
    <lineage>
        <taxon>Eukaryota</taxon>
        <taxon>Fungi</taxon>
        <taxon>Dikarya</taxon>
        <taxon>Basidiomycota</taxon>
        <taxon>Agaricomycotina</taxon>
        <taxon>Agaricomycetes</taxon>
        <taxon>Agaricomycetidae</taxon>
        <taxon>Agaricales</taxon>
        <taxon>Pleurotineae</taxon>
        <taxon>Pleurotaceae</taxon>
        <taxon>Pleurotus</taxon>
    </lineage>
</organism>
<dbReference type="OrthoDB" id="3113262at2759"/>
<evidence type="ECO:0000313" key="2">
    <source>
        <dbReference type="Proteomes" id="UP000807025"/>
    </source>
</evidence>
<proteinExistence type="predicted"/>